<keyword evidence="1" id="KW-0175">Coiled coil</keyword>
<dbReference type="OrthoDB" id="9892366at2"/>
<dbReference type="AlphaFoldDB" id="A0A059XSY5"/>
<reference evidence="3" key="1">
    <citation type="submission" date="2014-02" db="EMBL/GenBank/DDBJ databases">
        <title>Complete genome sequence and comparative genomic analysis of the nitrogen-fixing bacterium Leptospirillum ferriphilum YSK.</title>
        <authorList>
            <person name="Guo X."/>
            <person name="Yin H."/>
            <person name="Liang Y."/>
            <person name="Hu Q."/>
            <person name="Ma L."/>
            <person name="Xiao Y."/>
            <person name="Zhang X."/>
            <person name="Qiu G."/>
            <person name="Liu X."/>
        </authorList>
    </citation>
    <scope>NUCLEOTIDE SEQUENCE [LARGE SCALE GENOMIC DNA]</scope>
    <source>
        <strain evidence="3">YSK</strain>
    </source>
</reference>
<dbReference type="EMBL" id="CP007243">
    <property type="protein sequence ID" value="AIA31709.1"/>
    <property type="molecule type" value="Genomic_DNA"/>
</dbReference>
<proteinExistence type="predicted"/>
<evidence type="ECO:0000313" key="2">
    <source>
        <dbReference type="EMBL" id="AIA31709.1"/>
    </source>
</evidence>
<dbReference type="RefSeq" id="WP_014961017.1">
    <property type="nucleotide sequence ID" value="NZ_CP007243.1"/>
</dbReference>
<feature type="coiled-coil region" evidence="1">
    <location>
        <begin position="83"/>
        <end position="110"/>
    </location>
</feature>
<reference evidence="2 3" key="2">
    <citation type="journal article" date="2015" name="Biomed. Res. Int.">
        <title>Effects of Arsenite Resistance on the Growth and Functional Gene Expression of Leptospirillum ferriphilum and Acidithiobacillus thiooxidans in Pure Culture and Coculture.</title>
        <authorList>
            <person name="Jiang H."/>
            <person name="Liang Y."/>
            <person name="Yin H."/>
            <person name="Xiao Y."/>
            <person name="Guo X."/>
            <person name="Xu Y."/>
            <person name="Hu Q."/>
            <person name="Liu H."/>
            <person name="Liu X."/>
        </authorList>
    </citation>
    <scope>NUCLEOTIDE SEQUENCE [LARGE SCALE GENOMIC DNA]</scope>
    <source>
        <strain evidence="2 3">YSK</strain>
    </source>
</reference>
<accession>A0A059XSY5</accession>
<keyword evidence="3" id="KW-1185">Reference proteome</keyword>
<protein>
    <recommendedName>
        <fullName evidence="4">RCK C-terminal domain-containing protein</fullName>
    </recommendedName>
</protein>
<evidence type="ECO:0000313" key="3">
    <source>
        <dbReference type="Proteomes" id="UP000027059"/>
    </source>
</evidence>
<sequence length="208" mass="24055">MRVSIGYRSIRLFASEQWDLLRDIFARIGELVRPRIELIRTRLKKSRISSRKGQLLELLGEEASSGIRTSGDWLEHMRKSEKVRALIKRINSLERLEKKLRHEALLLEETGVIWLLTNLTAELGSRKLEAKIHWVQDDSPFKGFSIAELRQEPPVPGLLPLLALRGPRQVELSPDTPLQENDMLVYLSSSMTPASFQRDAQWQLYSRM</sequence>
<evidence type="ECO:0008006" key="4">
    <source>
        <dbReference type="Google" id="ProtNLM"/>
    </source>
</evidence>
<dbReference type="HOGENOM" id="CLU_1319635_0_0_0"/>
<evidence type="ECO:0000256" key="1">
    <source>
        <dbReference type="SAM" id="Coils"/>
    </source>
</evidence>
<dbReference type="KEGG" id="lfp:Y981_06210"/>
<organism evidence="2 3">
    <name type="scientific">Leptospirillum ferriphilum YSK</name>
    <dbReference type="NCBI Taxonomy" id="1441628"/>
    <lineage>
        <taxon>Bacteria</taxon>
        <taxon>Pseudomonadati</taxon>
        <taxon>Nitrospirota</taxon>
        <taxon>Nitrospiria</taxon>
        <taxon>Nitrospirales</taxon>
        <taxon>Nitrospiraceae</taxon>
        <taxon>Leptospirillum</taxon>
    </lineage>
</organism>
<dbReference type="Proteomes" id="UP000027059">
    <property type="component" value="Chromosome"/>
</dbReference>
<gene>
    <name evidence="2" type="ORF">Y981_06210</name>
</gene>
<name>A0A059XSY5_9BACT</name>